<protein>
    <submittedName>
        <fullName evidence="1">Efflux RND transporter permease subunit</fullName>
    </submittedName>
</protein>
<accession>A0ACC6M8Y7</accession>
<sequence>MAQGGSGTAYEFIMDISGEDMNEVSSFSEDILEPRLEDLPQVSDVILEGITKYEVNIFFDENEMEQNNLDIIETVDLIGQINDETVLGELTDDGESTPLLWNTNFNSLEDVENIQIPSETGEISLQDIADISLETLETTSNSWKNGAKDFVLVQIARSSSASQLEMTNAVRDELAEIQKETAAEGITLNEIVAHSDFVEDSMDDVTINIIIGGIIAIAVLVLFLRNIRATVIVGLSIPTSVLITFTAIWLFDYSLNMLTLIGLGLGVGMMIDSSIVVFESIYSKKEKGLSNLQAVLEGTKEVAGAIIASILTTIVVFLPIGLVGGDEGRMMIILSVVVSISLISSLLVAFTLIPALAEKYMTLRKPKYSKEKSNIIYNWYQTILSWILRKKRRSFLVVILYLGLFISSFLLVTKIPMSIMPDMFNRYTEIVVELENGISNEEKEDLADSINEQLETIHDVEANYVLDQGDTFVTVVNMTNGDKIQQSQEEVSEEILRSLRSLRSLREHEPIRNVQLALEGGSGYPIQINTNGEEFEELETIASEISNELESASGIVEITNSMENVSHIKEIALNEEQLDDSTVTQLQVKEEIEKSLLQMPVGEMLVDDEEVEIHASLNQNENSEAYLLDLEIPTLDGKEELSNFIELKNNSVPETITHSQGERYISVLADIEGRDLGAINREVQEILSNYDAPDGYSVSVKGELEQQEDLMNDMIFVLVISLFLVYFVMAVQFNHLGHPLIVLFIIPITFTGVIIGLFITQKELNVMSGIGVIMLVGIVLNNSILLVDRTNQLRKAGHPINDALVAAGKNRMRPIFMTTITTVGGMLPLALASGMSADYQAPLATVIISGLLFATLITLILIPSIYKLISKEK</sequence>
<evidence type="ECO:0000313" key="1">
    <source>
        <dbReference type="EMBL" id="MDX8047232.1"/>
    </source>
</evidence>
<keyword evidence="2" id="KW-1185">Reference proteome</keyword>
<evidence type="ECO:0000313" key="2">
    <source>
        <dbReference type="Proteomes" id="UP001277972"/>
    </source>
</evidence>
<gene>
    <name evidence="1" type="ORF">SH601_14765</name>
</gene>
<comment type="caution">
    <text evidence="1">The sequence shown here is derived from an EMBL/GenBank/DDBJ whole genome shotgun (WGS) entry which is preliminary data.</text>
</comment>
<dbReference type="Proteomes" id="UP001277972">
    <property type="component" value="Unassembled WGS sequence"/>
</dbReference>
<proteinExistence type="predicted"/>
<organism evidence="1 2">
    <name type="scientific">Gracilibacillus pellucidus</name>
    <dbReference type="NCBI Taxonomy" id="3095368"/>
    <lineage>
        <taxon>Bacteria</taxon>
        <taxon>Bacillati</taxon>
        <taxon>Bacillota</taxon>
        <taxon>Bacilli</taxon>
        <taxon>Bacillales</taxon>
        <taxon>Bacillaceae</taxon>
        <taxon>Gracilibacillus</taxon>
    </lineage>
</organism>
<name>A0ACC6M8Y7_9BACI</name>
<dbReference type="EMBL" id="JAWZSR010000010">
    <property type="protein sequence ID" value="MDX8047232.1"/>
    <property type="molecule type" value="Genomic_DNA"/>
</dbReference>
<reference evidence="1" key="1">
    <citation type="submission" date="2023-11" db="EMBL/GenBank/DDBJ databases">
        <title>Gracilibacillus pellucida a moderately halophilic bacterium isolated from saline soil in Xinjiang province.</title>
        <authorList>
            <person name="Zhang Z."/>
            <person name="Tan F."/>
            <person name="Wang Y."/>
            <person name="Xia M."/>
        </authorList>
    </citation>
    <scope>NUCLEOTIDE SEQUENCE</scope>
    <source>
        <strain evidence="1">S3-1-1</strain>
    </source>
</reference>